<sequence length="488" mass="55099">MTAPDRNPRRRCPASAADRESPAPPDLASRPEHWCHRPPPVARGLPWLGVAHRISRDKFDFAPEIARRYGDLVRLPVPGKRAVYLITSAELVGQVFVRRAGEHCKGAMLNAAMAPVPGTPIPVMEGIQWRRIRRLTTPFFSVAGLKAVLVTMDDVLDTHVDRLAFYAQGGTTVDMEQMVSHASIDVMLRTILNRALPEKQYRRIARHFRSASEGAATRWAWFWLPAPLRYLLSFPKDARATPLMALMYLLVRHTDTGDAGGDDLFAVLRRATSDDGSTLTERQLVAHMFTFVFAGFETTAAALAWTFALLAVHPEAMIKAQNEAASLGRTPRHEDVDRLPYLRACFDEAQRMQGLPYYSRDSIADQVLGGYFVPAGSVLLCSPYAMQHDPRYWRQPELFRPERWFEDPIERNAYLPFGIGERRCIGANMANVEGVLYLAKALYRFTFRVPDDWRPQRHFHMSTSVRGGVPTTIGHHRKATAPSMKERL</sequence>
<dbReference type="PANTHER" id="PTHR24305">
    <property type="entry name" value="CYTOCHROME P450"/>
    <property type="match status" value="1"/>
</dbReference>
<evidence type="ECO:0000256" key="4">
    <source>
        <dbReference type="SAM" id="MobiDB-lite"/>
    </source>
</evidence>
<dbReference type="InterPro" id="IPR001128">
    <property type="entry name" value="Cyt_P450"/>
</dbReference>
<dbReference type="PRINTS" id="PR00385">
    <property type="entry name" value="P450"/>
</dbReference>
<feature type="region of interest" description="Disordered" evidence="4">
    <location>
        <begin position="1"/>
        <end position="35"/>
    </location>
</feature>
<accession>A0ABT4PS27</accession>
<comment type="caution">
    <text evidence="5">The sequence shown here is derived from an EMBL/GenBank/DDBJ whole genome shotgun (WGS) entry which is preliminary data.</text>
</comment>
<dbReference type="PANTHER" id="PTHR24305:SF166">
    <property type="entry name" value="CYTOCHROME P450 12A4, MITOCHONDRIAL-RELATED"/>
    <property type="match status" value="1"/>
</dbReference>
<comment type="similarity">
    <text evidence="2 3">Belongs to the cytochrome P450 family.</text>
</comment>
<reference evidence="5" key="1">
    <citation type="submission" date="2022-12" db="EMBL/GenBank/DDBJ databases">
        <authorList>
            <person name="Deng Y."/>
            <person name="Zhang Y.-Q."/>
        </authorList>
    </citation>
    <scope>NUCLEOTIDE SEQUENCE</scope>
    <source>
        <strain evidence="5">CPCC 205372</strain>
    </source>
</reference>
<evidence type="ECO:0000313" key="5">
    <source>
        <dbReference type="EMBL" id="MCZ8379367.1"/>
    </source>
</evidence>
<dbReference type="InterPro" id="IPR050121">
    <property type="entry name" value="Cytochrome_P450_monoxygenase"/>
</dbReference>
<dbReference type="SUPFAM" id="SSF48264">
    <property type="entry name" value="Cytochrome P450"/>
    <property type="match status" value="1"/>
</dbReference>
<dbReference type="RefSeq" id="WP_269894054.1">
    <property type="nucleotide sequence ID" value="NZ_JAPZPY010000003.1"/>
</dbReference>
<dbReference type="EMBL" id="JAPZPY010000003">
    <property type="protein sequence ID" value="MCZ8379367.1"/>
    <property type="molecule type" value="Genomic_DNA"/>
</dbReference>
<dbReference type="Proteomes" id="UP001142153">
    <property type="component" value="Unassembled WGS sequence"/>
</dbReference>
<name>A0ABT4PS27_9MYCO</name>
<evidence type="ECO:0000313" key="6">
    <source>
        <dbReference type="Proteomes" id="UP001142153"/>
    </source>
</evidence>
<dbReference type="PRINTS" id="PR00463">
    <property type="entry name" value="EP450I"/>
</dbReference>
<evidence type="ECO:0000256" key="3">
    <source>
        <dbReference type="RuleBase" id="RU000461"/>
    </source>
</evidence>
<gene>
    <name evidence="5" type="ORF">O6P37_10865</name>
</gene>
<keyword evidence="3" id="KW-0408">Iron</keyword>
<keyword evidence="3" id="KW-0349">Heme</keyword>
<keyword evidence="6" id="KW-1185">Reference proteome</keyword>
<protein>
    <submittedName>
        <fullName evidence="5">Cytochrome P450</fullName>
    </submittedName>
</protein>
<organism evidence="5 6">
    <name type="scientific">Mycobacterium hippophais</name>
    <dbReference type="NCBI Taxonomy" id="3016340"/>
    <lineage>
        <taxon>Bacteria</taxon>
        <taxon>Bacillati</taxon>
        <taxon>Actinomycetota</taxon>
        <taxon>Actinomycetes</taxon>
        <taxon>Mycobacteriales</taxon>
        <taxon>Mycobacteriaceae</taxon>
        <taxon>Mycobacterium</taxon>
    </lineage>
</organism>
<dbReference type="Gene3D" id="1.10.630.10">
    <property type="entry name" value="Cytochrome P450"/>
    <property type="match status" value="1"/>
</dbReference>
<dbReference type="Pfam" id="PF00067">
    <property type="entry name" value="p450"/>
    <property type="match status" value="1"/>
</dbReference>
<comment type="cofactor">
    <cofactor evidence="1">
        <name>heme</name>
        <dbReference type="ChEBI" id="CHEBI:30413"/>
    </cofactor>
</comment>
<dbReference type="PROSITE" id="PS00086">
    <property type="entry name" value="CYTOCHROME_P450"/>
    <property type="match status" value="1"/>
</dbReference>
<keyword evidence="3" id="KW-0560">Oxidoreductase</keyword>
<keyword evidence="3" id="KW-0479">Metal-binding</keyword>
<proteinExistence type="inferred from homology"/>
<dbReference type="InterPro" id="IPR017972">
    <property type="entry name" value="Cyt_P450_CS"/>
</dbReference>
<dbReference type="InterPro" id="IPR036396">
    <property type="entry name" value="Cyt_P450_sf"/>
</dbReference>
<dbReference type="InterPro" id="IPR002401">
    <property type="entry name" value="Cyt_P450_E_grp-I"/>
</dbReference>
<keyword evidence="3" id="KW-0503">Monooxygenase</keyword>
<evidence type="ECO:0000256" key="1">
    <source>
        <dbReference type="ARBA" id="ARBA00001971"/>
    </source>
</evidence>
<evidence type="ECO:0000256" key="2">
    <source>
        <dbReference type="ARBA" id="ARBA00010617"/>
    </source>
</evidence>